<keyword evidence="1" id="KW-1133">Transmembrane helix</keyword>
<feature type="transmembrane region" description="Helical" evidence="1">
    <location>
        <begin position="191"/>
        <end position="209"/>
    </location>
</feature>
<accession>A0AAC9PXK7</accession>
<evidence type="ECO:0000313" key="2">
    <source>
        <dbReference type="EMBL" id="APY00684.1"/>
    </source>
</evidence>
<feature type="transmembrane region" description="Helical" evidence="1">
    <location>
        <begin position="141"/>
        <end position="158"/>
    </location>
</feature>
<dbReference type="RefSeq" id="WP_076733590.1">
    <property type="nucleotide sequence ID" value="NZ_CP019352.1"/>
</dbReference>
<evidence type="ECO:0000256" key="1">
    <source>
        <dbReference type="SAM" id="Phobius"/>
    </source>
</evidence>
<keyword evidence="1" id="KW-0812">Transmembrane</keyword>
<dbReference type="KEGG" id="lvn:BWR22_10290"/>
<name>A0AAC9PXK7_9FLAO</name>
<feature type="transmembrane region" description="Helical" evidence="1">
    <location>
        <begin position="106"/>
        <end position="129"/>
    </location>
</feature>
<feature type="transmembrane region" description="Helical" evidence="1">
    <location>
        <begin position="216"/>
        <end position="236"/>
    </location>
</feature>
<gene>
    <name evidence="2" type="ORF">BWR22_10290</name>
</gene>
<organism evidence="2 3">
    <name type="scientific">Lacinutrix venerupis</name>
    <dbReference type="NCBI Taxonomy" id="1486034"/>
    <lineage>
        <taxon>Bacteria</taxon>
        <taxon>Pseudomonadati</taxon>
        <taxon>Bacteroidota</taxon>
        <taxon>Flavobacteriia</taxon>
        <taxon>Flavobacteriales</taxon>
        <taxon>Flavobacteriaceae</taxon>
        <taxon>Lacinutrix</taxon>
    </lineage>
</organism>
<keyword evidence="3" id="KW-1185">Reference proteome</keyword>
<keyword evidence="1" id="KW-0472">Membrane</keyword>
<reference evidence="2 3" key="1">
    <citation type="submission" date="2017-01" db="EMBL/GenBank/DDBJ databases">
        <title>Complete genome of Lacinutrix venerupis DOK2-8 isolated from seawater in Dokdo.</title>
        <authorList>
            <person name="Chi W.-J."/>
            <person name="Kim J.H."/>
        </authorList>
    </citation>
    <scope>NUCLEOTIDE SEQUENCE [LARGE SCALE GENOMIC DNA]</scope>
    <source>
        <strain evidence="2 3">DOK2-8</strain>
    </source>
</reference>
<dbReference type="Proteomes" id="UP000187506">
    <property type="component" value="Chromosome"/>
</dbReference>
<evidence type="ECO:0000313" key="3">
    <source>
        <dbReference type="Proteomes" id="UP000187506"/>
    </source>
</evidence>
<protein>
    <submittedName>
        <fullName evidence="2">Uncharacterized protein</fullName>
    </submittedName>
</protein>
<dbReference type="AlphaFoldDB" id="A0AAC9PXK7"/>
<dbReference type="EMBL" id="CP019352">
    <property type="protein sequence ID" value="APY00684.1"/>
    <property type="molecule type" value="Genomic_DNA"/>
</dbReference>
<sequence length="246" mass="28750">MFKFKLRFSIIIFLVFIAFTIIGTLSHEYGHVLVAKFLGYNTHLSYSSMSYKEKGYYEDAEVKEIFSIVDLYHHEINNNLPFKEKKRFNTLKHSLEKKYKLNFKHIFWIALGGPLQTILTSLIGLCILFYRKTSTKHKLKFLDWLAILLACFISREVYNTFGALVSKFINKERFFTGDEFEISRYLELNQWVIPIITALIGACVMYYILFNVVPKAYRFSFIVSGFLGGISGFVFWNNFLGPIVLP</sequence>
<proteinExistence type="predicted"/>